<organism evidence="1 2">
    <name type="scientific">Aspergillus udagawae</name>
    <dbReference type="NCBI Taxonomy" id="91492"/>
    <lineage>
        <taxon>Eukaryota</taxon>
        <taxon>Fungi</taxon>
        <taxon>Dikarya</taxon>
        <taxon>Ascomycota</taxon>
        <taxon>Pezizomycotina</taxon>
        <taxon>Eurotiomycetes</taxon>
        <taxon>Eurotiomycetidae</taxon>
        <taxon>Eurotiales</taxon>
        <taxon>Aspergillaceae</taxon>
        <taxon>Aspergillus</taxon>
        <taxon>Aspergillus subgen. Fumigati</taxon>
    </lineage>
</organism>
<dbReference type="AlphaFoldDB" id="A0A8E0V6E1"/>
<accession>A0A8E0V6E1</accession>
<proteinExistence type="predicted"/>
<dbReference type="RefSeq" id="XP_043152155.1">
    <property type="nucleotide sequence ID" value="XM_043296220.1"/>
</dbReference>
<dbReference type="GeneID" id="66989695"/>
<dbReference type="Proteomes" id="UP000036893">
    <property type="component" value="Unassembled WGS sequence"/>
</dbReference>
<evidence type="ECO:0000313" key="2">
    <source>
        <dbReference type="Proteomes" id="UP000036893"/>
    </source>
</evidence>
<name>A0A8E0V6E1_9EURO</name>
<reference evidence="1" key="1">
    <citation type="journal article" date="2015" name="Genome Announc.">
        <title>Draft Genome Sequence of the Pathogenic Filamentous Fungus Aspergillus udagawae Strain IFM 46973T.</title>
        <authorList>
            <person name="Kusuya Y."/>
            <person name="Takahashi-Nakaguchi A."/>
            <person name="Takahashi H."/>
            <person name="Yaguchi T."/>
        </authorList>
    </citation>
    <scope>NUCLEOTIDE SEQUENCE</scope>
    <source>
        <strain evidence="1">IFM 46973</strain>
    </source>
</reference>
<protein>
    <submittedName>
        <fullName evidence="1">Uncharacterized protein</fullName>
    </submittedName>
</protein>
<gene>
    <name evidence="1" type="ORF">Aud_002219</name>
</gene>
<comment type="caution">
    <text evidence="1">The sequence shown here is derived from an EMBL/GenBank/DDBJ whole genome shotgun (WGS) entry which is preliminary data.</text>
</comment>
<evidence type="ECO:0000313" key="1">
    <source>
        <dbReference type="EMBL" id="GIC94889.1"/>
    </source>
</evidence>
<reference evidence="1" key="2">
    <citation type="submission" date="2021-01" db="EMBL/GenBank/DDBJ databases">
        <title>Pan-genome distribution and transcriptional activeness of fungal secondary metabolism genes in Aspergillus section Fumigati.</title>
        <authorList>
            <person name="Takahashi H."/>
            <person name="Umemura M."/>
            <person name="Ninomiya A."/>
            <person name="Kusuya Y."/>
            <person name="Urayama S."/>
            <person name="Shimizu M."/>
            <person name="Watanabe A."/>
            <person name="Kamei K."/>
            <person name="Yaguchi T."/>
            <person name="Hagiwara D."/>
        </authorList>
    </citation>
    <scope>NUCLEOTIDE SEQUENCE</scope>
    <source>
        <strain evidence="1">IFM 46973</strain>
    </source>
</reference>
<dbReference type="EMBL" id="BBXM02000011">
    <property type="protein sequence ID" value="GIC94889.1"/>
    <property type="molecule type" value="Genomic_DNA"/>
</dbReference>
<sequence>MAYLFRKLFGDSPIPPPTHINLAVSVSSTTLHKYGANTEFQLTLGATLPDTPSTPNKPLTILVFDSLLGRSGNTLYEDGLDFIDIDTGVPAKRTAMIFEYSFGGRSDIPVEPQYEYYFVTLHPGVPHRVTRTLMPCPRIRRDKADKPKRVENSLGERVVTAEDEDIVASIFSHVTNMEVGSTYSVELGNKMNKIWWYRYGTKEEVLGEQGAGGGPAKRRRELVGDCEMEPIPLILQGSASFTVVE</sequence>